<evidence type="ECO:0000313" key="7">
    <source>
        <dbReference type="EMBL" id="EQD60189.1"/>
    </source>
</evidence>
<comment type="subunit">
    <text evidence="2">Homodimer.</text>
</comment>
<evidence type="ECO:0000256" key="2">
    <source>
        <dbReference type="ARBA" id="ARBA00011738"/>
    </source>
</evidence>
<dbReference type="InterPro" id="IPR038390">
    <property type="entry name" value="Metal_Tscrpt_repr_sf"/>
</dbReference>
<organism evidence="7">
    <name type="scientific">mine drainage metagenome</name>
    <dbReference type="NCBI Taxonomy" id="410659"/>
    <lineage>
        <taxon>unclassified sequences</taxon>
        <taxon>metagenomes</taxon>
        <taxon>ecological metagenomes</taxon>
    </lineage>
</organism>
<evidence type="ECO:0000256" key="3">
    <source>
        <dbReference type="ARBA" id="ARBA00022490"/>
    </source>
</evidence>
<dbReference type="GO" id="GO:0005737">
    <property type="term" value="C:cytoplasm"/>
    <property type="evidence" value="ECO:0007669"/>
    <property type="project" value="UniProtKB-SubCell"/>
</dbReference>
<protein>
    <recommendedName>
        <fullName evidence="5">Copper-sensing transcriptional repressor CsoR</fullName>
    </recommendedName>
    <alternativeName>
        <fullName evidence="6">Copper-sensitive operon repressor</fullName>
    </alternativeName>
</protein>
<comment type="caution">
    <text evidence="7">The sequence shown here is derived from an EMBL/GenBank/DDBJ whole genome shotgun (WGS) entry which is preliminary data.</text>
</comment>
<dbReference type="AlphaFoldDB" id="T1C4G8"/>
<evidence type="ECO:0000256" key="4">
    <source>
        <dbReference type="ARBA" id="ARBA00022723"/>
    </source>
</evidence>
<dbReference type="InterPro" id="IPR003735">
    <property type="entry name" value="Metal_Tscrpt_repr"/>
</dbReference>
<keyword evidence="4" id="KW-0479">Metal-binding</keyword>
<dbReference type="GO" id="GO:0006355">
    <property type="term" value="P:regulation of DNA-templated transcription"/>
    <property type="evidence" value="ECO:0007669"/>
    <property type="project" value="InterPro"/>
</dbReference>
<name>T1C4G8_9ZZZZ</name>
<dbReference type="PANTHER" id="PTHR33677:SF4">
    <property type="entry name" value="COPPER-SENSING TRANSCRIPTIONAL REPRESSOR CSOR"/>
    <property type="match status" value="1"/>
</dbReference>
<reference evidence="7" key="2">
    <citation type="journal article" date="2014" name="ISME J.">
        <title>Microbial stratification in low pH oxic and suboxic macroscopic growths along an acid mine drainage.</title>
        <authorList>
            <person name="Mendez-Garcia C."/>
            <person name="Mesa V."/>
            <person name="Sprenger R.R."/>
            <person name="Richter M."/>
            <person name="Diez M.S."/>
            <person name="Solano J."/>
            <person name="Bargiela R."/>
            <person name="Golyshina O.V."/>
            <person name="Manteca A."/>
            <person name="Ramos J.L."/>
            <person name="Gallego J.R."/>
            <person name="Llorente I."/>
            <person name="Martins Dos Santos V.A."/>
            <person name="Jensen O.N."/>
            <person name="Pelaez A.I."/>
            <person name="Sanchez J."/>
            <person name="Ferrer M."/>
        </authorList>
    </citation>
    <scope>NUCLEOTIDE SEQUENCE</scope>
</reference>
<dbReference type="Pfam" id="PF02583">
    <property type="entry name" value="Trns_repr_metal"/>
    <property type="match status" value="1"/>
</dbReference>
<comment type="subcellular location">
    <subcellularLocation>
        <location evidence="1">Cytoplasm</location>
    </subcellularLocation>
</comment>
<dbReference type="PANTHER" id="PTHR33677">
    <property type="entry name" value="TRANSCRIPTIONAL REPRESSOR FRMR-RELATED"/>
    <property type="match status" value="1"/>
</dbReference>
<dbReference type="EMBL" id="AUZY01005044">
    <property type="protein sequence ID" value="EQD60189.1"/>
    <property type="molecule type" value="Genomic_DNA"/>
</dbReference>
<dbReference type="GO" id="GO:0046872">
    <property type="term" value="F:metal ion binding"/>
    <property type="evidence" value="ECO:0007669"/>
    <property type="project" value="UniProtKB-KW"/>
</dbReference>
<accession>T1C4G8</accession>
<evidence type="ECO:0000256" key="1">
    <source>
        <dbReference type="ARBA" id="ARBA00004496"/>
    </source>
</evidence>
<keyword evidence="3" id="KW-0963">Cytoplasm</keyword>
<evidence type="ECO:0000256" key="6">
    <source>
        <dbReference type="ARBA" id="ARBA00041544"/>
    </source>
</evidence>
<evidence type="ECO:0000256" key="5">
    <source>
        <dbReference type="ARBA" id="ARBA00039938"/>
    </source>
</evidence>
<proteinExistence type="predicted"/>
<reference evidence="7" key="1">
    <citation type="submission" date="2013-08" db="EMBL/GenBank/DDBJ databases">
        <authorList>
            <person name="Mendez C."/>
            <person name="Richter M."/>
            <person name="Ferrer M."/>
            <person name="Sanchez J."/>
        </authorList>
    </citation>
    <scope>NUCLEOTIDE SEQUENCE</scope>
</reference>
<gene>
    <name evidence="7" type="ORF">B1B_07868</name>
</gene>
<dbReference type="Gene3D" id="1.20.58.1000">
    <property type="entry name" value="Metal-sensitive repressor, helix protomer"/>
    <property type="match status" value="1"/>
</dbReference>
<sequence length="73" mass="7973">MSRASGHLDAVIRMLDENQPYADVLLQMMAVRGALEKATGLILEDMLEALADAPKPAQDQLIRAIRDGIRVVS</sequence>
<dbReference type="GO" id="GO:0003677">
    <property type="term" value="F:DNA binding"/>
    <property type="evidence" value="ECO:0007669"/>
    <property type="project" value="InterPro"/>
</dbReference>